<dbReference type="PANTHER" id="PTHR11846:SF0">
    <property type="entry name" value="ADENYLOSUCCINATE SYNTHETASE"/>
    <property type="match status" value="1"/>
</dbReference>
<evidence type="ECO:0000259" key="9">
    <source>
        <dbReference type="PROSITE" id="PS00300"/>
    </source>
</evidence>
<accession>A0AAQ4CMV7</accession>
<comment type="catalytic activity">
    <reaction evidence="7 8">
        <text>IMP + L-aspartate + GTP = N(6)-(1,2-dicarboxyethyl)-AMP + GDP + phosphate + 2 H(+)</text>
        <dbReference type="Rhea" id="RHEA:15753"/>
        <dbReference type="ChEBI" id="CHEBI:15378"/>
        <dbReference type="ChEBI" id="CHEBI:29991"/>
        <dbReference type="ChEBI" id="CHEBI:37565"/>
        <dbReference type="ChEBI" id="CHEBI:43474"/>
        <dbReference type="ChEBI" id="CHEBI:57567"/>
        <dbReference type="ChEBI" id="CHEBI:58053"/>
        <dbReference type="ChEBI" id="CHEBI:58189"/>
        <dbReference type="EC" id="6.3.4.4"/>
    </reaction>
</comment>
<dbReference type="InterPro" id="IPR027417">
    <property type="entry name" value="P-loop_NTPase"/>
</dbReference>
<keyword evidence="11" id="KW-1185">Reference proteome</keyword>
<comment type="subcellular location">
    <subcellularLocation>
        <location evidence="7">Cytoplasm</location>
    </subcellularLocation>
</comment>
<dbReference type="AlphaFoldDB" id="A0AAQ4CMV7"/>
<feature type="binding site" description="in other chain" evidence="7">
    <location>
        <position position="174"/>
    </location>
    <ligand>
        <name>IMP</name>
        <dbReference type="ChEBI" id="CHEBI:58053"/>
        <note>ligand shared between dimeric partners</note>
    </ligand>
</feature>
<keyword evidence="1 7" id="KW-0436">Ligase</keyword>
<dbReference type="PROSITE" id="PS00300">
    <property type="entry name" value="SRP54"/>
    <property type="match status" value="1"/>
</dbReference>
<feature type="binding site" evidence="7">
    <location>
        <position position="12"/>
    </location>
    <ligand>
        <name>Mg(2+)</name>
        <dbReference type="ChEBI" id="CHEBI:18420"/>
    </ligand>
</feature>
<dbReference type="NCBIfam" id="NF003295">
    <property type="entry name" value="PRK04293.1"/>
    <property type="match status" value="1"/>
</dbReference>
<evidence type="ECO:0000256" key="8">
    <source>
        <dbReference type="RuleBase" id="RU000520"/>
    </source>
</evidence>
<feature type="binding site" evidence="7">
    <location>
        <position position="253"/>
    </location>
    <ligand>
        <name>GTP</name>
        <dbReference type="ChEBI" id="CHEBI:37565"/>
    </ligand>
</feature>
<dbReference type="SUPFAM" id="SSF52540">
    <property type="entry name" value="P-loop containing nucleoside triphosphate hydrolases"/>
    <property type="match status" value="1"/>
</dbReference>
<keyword evidence="5 7" id="KW-0460">Magnesium</keyword>
<dbReference type="PROSITE" id="PS01266">
    <property type="entry name" value="ADENYLOSUCCIN_SYN_1"/>
    <property type="match status" value="1"/>
</dbReference>
<name>A0AAQ4CMV7_9CREN</name>
<feature type="binding site" evidence="7">
    <location>
        <position position="136"/>
    </location>
    <ligand>
        <name>IMP</name>
        <dbReference type="ChEBI" id="CHEBI:58053"/>
        <note>ligand shared between dimeric partners</note>
    </ligand>
</feature>
<dbReference type="GO" id="GO:0000287">
    <property type="term" value="F:magnesium ion binding"/>
    <property type="evidence" value="ECO:0007669"/>
    <property type="project" value="UniProtKB-UniRule"/>
</dbReference>
<evidence type="ECO:0000256" key="2">
    <source>
        <dbReference type="ARBA" id="ARBA00022723"/>
    </source>
</evidence>
<dbReference type="GO" id="GO:0005525">
    <property type="term" value="F:GTP binding"/>
    <property type="evidence" value="ECO:0007669"/>
    <property type="project" value="UniProtKB-UniRule"/>
</dbReference>
<evidence type="ECO:0000313" key="10">
    <source>
        <dbReference type="EMBL" id="BDB97138.1"/>
    </source>
</evidence>
<keyword evidence="4 7" id="KW-0658">Purine biosynthesis</keyword>
<dbReference type="InterPro" id="IPR001114">
    <property type="entry name" value="Adenylosuccinate_synthetase"/>
</dbReference>
<dbReference type="InterPro" id="IPR042110">
    <property type="entry name" value="Adenylosuccinate_synth_dom2"/>
</dbReference>
<evidence type="ECO:0000256" key="5">
    <source>
        <dbReference type="ARBA" id="ARBA00022842"/>
    </source>
</evidence>
<dbReference type="Pfam" id="PF00709">
    <property type="entry name" value="Adenylsucc_synt"/>
    <property type="match status" value="2"/>
</dbReference>
<dbReference type="GeneID" id="68864874"/>
<keyword evidence="7" id="KW-0963">Cytoplasm</keyword>
<feature type="active site" description="Proton acceptor" evidence="7">
    <location>
        <position position="12"/>
    </location>
</feature>
<dbReference type="EC" id="6.3.4.4" evidence="7 8"/>
<dbReference type="PANTHER" id="PTHR11846">
    <property type="entry name" value="ADENYLOSUCCINATE SYNTHETASE"/>
    <property type="match status" value="1"/>
</dbReference>
<feature type="binding site" description="in other chain" evidence="7">
    <location>
        <position position="122"/>
    </location>
    <ligand>
        <name>IMP</name>
        <dbReference type="ChEBI" id="CHEBI:58053"/>
        <note>ligand shared between dimeric partners</note>
    </ligand>
</feature>
<keyword evidence="3 7" id="KW-0547">Nucleotide-binding</keyword>
<feature type="domain" description="SRP54-type proteins GTP-binding" evidence="9">
    <location>
        <begin position="314"/>
        <end position="327"/>
    </location>
</feature>
<comment type="function">
    <text evidence="7">Plays an important role in the de novo pathway of purine nucleotide biosynthesis. Catalyzes the first committed step in the biosynthesis of AMP from IMP.</text>
</comment>
<evidence type="ECO:0000256" key="1">
    <source>
        <dbReference type="ARBA" id="ARBA00022598"/>
    </source>
</evidence>
<feature type="binding site" evidence="7">
    <location>
        <position position="40"/>
    </location>
    <ligand>
        <name>Mg(2+)</name>
        <dbReference type="ChEBI" id="CHEBI:18420"/>
    </ligand>
</feature>
<dbReference type="InterPro" id="IPR042109">
    <property type="entry name" value="Adenylosuccinate_synth_dom1"/>
</dbReference>
<dbReference type="Gene3D" id="3.90.170.10">
    <property type="entry name" value="Adenylosuccinate Synthetase, subunit A, domain 3"/>
    <property type="match status" value="2"/>
</dbReference>
<comment type="similarity">
    <text evidence="7 8">Belongs to the adenylosuccinate synthetase family.</text>
</comment>
<keyword evidence="2 7" id="KW-0479">Metal-binding</keyword>
<dbReference type="Gene3D" id="1.10.300.10">
    <property type="entry name" value="Adenylosuccinate Synthetase, subunit A, domain 2"/>
    <property type="match status" value="1"/>
</dbReference>
<dbReference type="KEGG" id="scas:SACC_01550"/>
<dbReference type="GO" id="GO:0044208">
    <property type="term" value="P:'de novo' AMP biosynthetic process"/>
    <property type="evidence" value="ECO:0007669"/>
    <property type="project" value="UniProtKB-UniRule"/>
</dbReference>
<dbReference type="Gene3D" id="3.40.440.10">
    <property type="entry name" value="Adenylosuccinate Synthetase, subunit A, domain 1"/>
    <property type="match status" value="2"/>
</dbReference>
<dbReference type="InterPro" id="IPR000897">
    <property type="entry name" value="SRP54_GTPase_dom"/>
</dbReference>
<feature type="binding site" evidence="7">
    <location>
        <begin position="40"/>
        <end position="42"/>
    </location>
    <ligand>
        <name>GTP</name>
        <dbReference type="ChEBI" id="CHEBI:37565"/>
    </ligand>
</feature>
<sequence length="335" mass="37786">MLNLIVGGFFGDEGKGKVAAYLGLKDKPKLSVRTGSINAGHTVTYMGKTWKLRIIPSSFINKDTELGLAPGALTSIDILFKEIKETETYYRLFIDPHVGIISDEEIREERNDEYLMKEVGSTGQGVGYAESKRILRKLKLAKDFKELENFLCNIPNKVIEYLEKGYEVLVEGTQGHYLSLYHGEYPYVTSRNTTSSGILSEVGVGPKYVNEIIIVFKSYVTRVGRGPLEGEMSEDEARRLGLVEYGTVTGRPRRVAKFNIKLAKEAIKINSATQIAITKLDALFRDAYKVREYEKLPKEAKKWLDEIQQELKVPITLIGTGEDALDMIDMRREVN</sequence>
<evidence type="ECO:0000256" key="7">
    <source>
        <dbReference type="HAMAP-Rule" id="MF_00011"/>
    </source>
</evidence>
<evidence type="ECO:0000256" key="6">
    <source>
        <dbReference type="ARBA" id="ARBA00023134"/>
    </source>
</evidence>
<feature type="binding site" description="in other chain" evidence="7">
    <location>
        <position position="251"/>
    </location>
    <ligand>
        <name>IMP</name>
        <dbReference type="ChEBI" id="CHEBI:58053"/>
        <note>ligand shared between dimeric partners</note>
    </ligand>
</feature>
<feature type="binding site" evidence="7">
    <location>
        <begin position="11"/>
        <end position="17"/>
    </location>
    <ligand>
        <name>GTP</name>
        <dbReference type="ChEBI" id="CHEBI:37565"/>
    </ligand>
</feature>
<dbReference type="GO" id="GO:0004019">
    <property type="term" value="F:adenylosuccinate synthase activity"/>
    <property type="evidence" value="ECO:0007669"/>
    <property type="project" value="UniProtKB-UniRule"/>
</dbReference>
<dbReference type="GO" id="GO:0005737">
    <property type="term" value="C:cytoplasm"/>
    <property type="evidence" value="ECO:0007669"/>
    <property type="project" value="UniProtKB-SubCell"/>
</dbReference>
<dbReference type="GO" id="GO:0046040">
    <property type="term" value="P:IMP metabolic process"/>
    <property type="evidence" value="ECO:0007669"/>
    <property type="project" value="TreeGrafter"/>
</dbReference>
<keyword evidence="6 7" id="KW-0342">GTP-binding</keyword>
<protein>
    <recommendedName>
        <fullName evidence="7 8">Adenylosuccinate synthetase</fullName>
        <shortName evidence="7">AMPSase</shortName>
        <shortName evidence="7">AdSS</shortName>
        <ecNumber evidence="7 8">6.3.4.4</ecNumber>
    </recommendedName>
    <alternativeName>
        <fullName evidence="7">IMP--aspartate ligase</fullName>
    </alternativeName>
</protein>
<feature type="binding site" evidence="7">
    <location>
        <begin position="279"/>
        <end position="281"/>
    </location>
    <ligand>
        <name>GTP</name>
        <dbReference type="ChEBI" id="CHEBI:37565"/>
    </ligand>
</feature>
<proteinExistence type="inferred from homology"/>
<gene>
    <name evidence="7" type="primary">purA</name>
    <name evidence="10" type="ORF">SACC_01550</name>
</gene>
<dbReference type="InterPro" id="IPR018220">
    <property type="entry name" value="Adenylosuccin_syn_GTP-bd"/>
</dbReference>
<feature type="binding site" evidence="7">
    <location>
        <begin position="247"/>
        <end position="253"/>
    </location>
    <ligand>
        <name>substrate</name>
    </ligand>
</feature>
<feature type="binding site" description="in other chain" evidence="7">
    <location>
        <position position="189"/>
    </location>
    <ligand>
        <name>IMP</name>
        <dbReference type="ChEBI" id="CHEBI:58053"/>
        <note>ligand shared between dimeric partners</note>
    </ligand>
</feature>
<feature type="active site" description="Proton donor" evidence="7">
    <location>
        <position position="41"/>
    </location>
</feature>
<feature type="binding site" description="in other chain" evidence="7">
    <location>
        <begin position="12"/>
        <end position="15"/>
    </location>
    <ligand>
        <name>IMP</name>
        <dbReference type="ChEBI" id="CHEBI:58053"/>
        <note>ligand shared between dimeric partners</note>
    </ligand>
</feature>
<dbReference type="InterPro" id="IPR042111">
    <property type="entry name" value="Adenylosuccinate_synth_dom3"/>
</dbReference>
<feature type="binding site" evidence="7">
    <location>
        <begin position="319"/>
        <end position="321"/>
    </location>
    <ligand>
        <name>GTP</name>
        <dbReference type="ChEBI" id="CHEBI:37565"/>
    </ligand>
</feature>
<organism evidence="10 11">
    <name type="scientific">Saccharolobus caldissimus</name>
    <dbReference type="NCBI Taxonomy" id="1702097"/>
    <lineage>
        <taxon>Archaea</taxon>
        <taxon>Thermoproteota</taxon>
        <taxon>Thermoprotei</taxon>
        <taxon>Sulfolobales</taxon>
        <taxon>Sulfolobaceae</taxon>
        <taxon>Saccharolobus</taxon>
    </lineage>
</organism>
<evidence type="ECO:0000256" key="3">
    <source>
        <dbReference type="ARBA" id="ARBA00022741"/>
    </source>
</evidence>
<dbReference type="SMART" id="SM00788">
    <property type="entry name" value="Adenylsucc_synt"/>
    <property type="match status" value="1"/>
</dbReference>
<evidence type="ECO:0000313" key="11">
    <source>
        <dbReference type="Proteomes" id="UP001319921"/>
    </source>
</evidence>
<comment type="pathway">
    <text evidence="7 8">Purine metabolism; AMP biosynthesis via de novo pathway; AMP from IMP: step 1/2.</text>
</comment>
<evidence type="ECO:0000256" key="4">
    <source>
        <dbReference type="ARBA" id="ARBA00022755"/>
    </source>
</evidence>
<dbReference type="Proteomes" id="UP001319921">
    <property type="component" value="Chromosome"/>
</dbReference>
<feature type="binding site" description="in other chain" evidence="7">
    <location>
        <begin position="38"/>
        <end position="41"/>
    </location>
    <ligand>
        <name>IMP</name>
        <dbReference type="ChEBI" id="CHEBI:58053"/>
        <note>ligand shared between dimeric partners</note>
    </ligand>
</feature>
<dbReference type="HAMAP" id="MF_00011">
    <property type="entry name" value="Adenylosucc_synth"/>
    <property type="match status" value="1"/>
</dbReference>
<dbReference type="EMBL" id="AP025226">
    <property type="protein sequence ID" value="BDB97138.1"/>
    <property type="molecule type" value="Genomic_DNA"/>
</dbReference>
<dbReference type="GO" id="GO:0006614">
    <property type="term" value="P:SRP-dependent cotranslational protein targeting to membrane"/>
    <property type="evidence" value="ECO:0007669"/>
    <property type="project" value="InterPro"/>
</dbReference>
<dbReference type="RefSeq" id="WP_229571165.1">
    <property type="nucleotide sequence ID" value="NZ_AP025226.1"/>
</dbReference>
<reference evidence="10 11" key="1">
    <citation type="journal article" date="2022" name="Microbiol. Resour. Announc.">
        <title>Complete Genome Sequence of the Hyperthermophilic and Acidophilic Archaeon Saccharolobus caldissimus Strain HS-3T.</title>
        <authorList>
            <person name="Sakai H.D."/>
            <person name="Kurosawa N."/>
        </authorList>
    </citation>
    <scope>NUCLEOTIDE SEQUENCE [LARGE SCALE GENOMIC DNA]</scope>
    <source>
        <strain evidence="10 11">JCM32116</strain>
    </source>
</reference>
<comment type="subunit">
    <text evidence="7">Homodimer.</text>
</comment>
<comment type="cofactor">
    <cofactor evidence="7">
        <name>Mg(2+)</name>
        <dbReference type="ChEBI" id="CHEBI:18420"/>
    </cofactor>
    <text evidence="7">Binds 1 Mg(2+) ion per subunit.</text>
</comment>